<dbReference type="Pfam" id="PF12698">
    <property type="entry name" value="ABC2_membrane_3"/>
    <property type="match status" value="1"/>
</dbReference>
<reference evidence="7 8" key="1">
    <citation type="submission" date="2017-10" db="EMBL/GenBank/DDBJ databases">
        <title>Sequencing the genomes of 1000 actinobacteria strains.</title>
        <authorList>
            <person name="Klenk H.-P."/>
        </authorList>
    </citation>
    <scope>NUCLEOTIDE SEQUENCE [LARGE SCALE GENOMIC DNA]</scope>
    <source>
        <strain evidence="7 8">DSM 18966</strain>
    </source>
</reference>
<feature type="domain" description="ABC-2 type transporter transmembrane" evidence="6">
    <location>
        <begin position="29"/>
        <end position="377"/>
    </location>
</feature>
<evidence type="ECO:0000256" key="2">
    <source>
        <dbReference type="ARBA" id="ARBA00022692"/>
    </source>
</evidence>
<gene>
    <name evidence="7" type="ORF">ATL42_0148</name>
</gene>
<dbReference type="GO" id="GO:0016020">
    <property type="term" value="C:membrane"/>
    <property type="evidence" value="ECO:0007669"/>
    <property type="project" value="UniProtKB-SubCell"/>
</dbReference>
<feature type="transmembrane region" description="Helical" evidence="5">
    <location>
        <begin position="307"/>
        <end position="325"/>
    </location>
</feature>
<feature type="transmembrane region" description="Helical" evidence="5">
    <location>
        <begin position="230"/>
        <end position="255"/>
    </location>
</feature>
<feature type="transmembrane region" description="Helical" evidence="5">
    <location>
        <begin position="358"/>
        <end position="376"/>
    </location>
</feature>
<evidence type="ECO:0000313" key="7">
    <source>
        <dbReference type="EMBL" id="PFG32325.1"/>
    </source>
</evidence>
<dbReference type="InterPro" id="IPR013525">
    <property type="entry name" value="ABC2_TM"/>
</dbReference>
<keyword evidence="2 5" id="KW-0812">Transmembrane</keyword>
<feature type="transmembrane region" description="Helical" evidence="5">
    <location>
        <begin position="331"/>
        <end position="351"/>
    </location>
</feature>
<accession>A0A2A9E1T1</accession>
<dbReference type="OrthoDB" id="3268959at2"/>
<dbReference type="AlphaFoldDB" id="A0A2A9E1T1"/>
<organism evidence="7 8">
    <name type="scientific">Sanguibacter antarcticus</name>
    <dbReference type="NCBI Taxonomy" id="372484"/>
    <lineage>
        <taxon>Bacteria</taxon>
        <taxon>Bacillati</taxon>
        <taxon>Actinomycetota</taxon>
        <taxon>Actinomycetes</taxon>
        <taxon>Micrococcales</taxon>
        <taxon>Sanguibacteraceae</taxon>
        <taxon>Sanguibacter</taxon>
    </lineage>
</organism>
<feature type="transmembrane region" description="Helical" evidence="5">
    <location>
        <begin position="275"/>
        <end position="295"/>
    </location>
</feature>
<dbReference type="RefSeq" id="WP_098453714.1">
    <property type="nucleotide sequence ID" value="NZ_PDJG01000001.1"/>
</dbReference>
<evidence type="ECO:0000259" key="6">
    <source>
        <dbReference type="Pfam" id="PF12698"/>
    </source>
</evidence>
<feature type="transmembrane region" description="Helical" evidence="5">
    <location>
        <begin position="180"/>
        <end position="201"/>
    </location>
</feature>
<name>A0A2A9E1T1_9MICO</name>
<comment type="caution">
    <text evidence="7">The sequence shown here is derived from an EMBL/GenBank/DDBJ whole genome shotgun (WGS) entry which is preliminary data.</text>
</comment>
<evidence type="ECO:0000256" key="1">
    <source>
        <dbReference type="ARBA" id="ARBA00004141"/>
    </source>
</evidence>
<evidence type="ECO:0000256" key="5">
    <source>
        <dbReference type="SAM" id="Phobius"/>
    </source>
</evidence>
<keyword evidence="4 5" id="KW-0472">Membrane</keyword>
<dbReference type="Proteomes" id="UP000225548">
    <property type="component" value="Unassembled WGS sequence"/>
</dbReference>
<protein>
    <submittedName>
        <fullName evidence="7">ABC-2 type transport system permease protein</fullName>
    </submittedName>
</protein>
<keyword evidence="3 5" id="KW-1133">Transmembrane helix</keyword>
<comment type="subcellular location">
    <subcellularLocation>
        <location evidence="1">Membrane</location>
        <topology evidence="1">Multi-pass membrane protein</topology>
    </subcellularLocation>
</comment>
<evidence type="ECO:0000313" key="8">
    <source>
        <dbReference type="Proteomes" id="UP000225548"/>
    </source>
</evidence>
<dbReference type="EMBL" id="PDJG01000001">
    <property type="protein sequence ID" value="PFG32325.1"/>
    <property type="molecule type" value="Genomic_DNA"/>
</dbReference>
<sequence>MSAGDRSSGTWDAVRLVAGREIVQRARTKSFVWTTVVLLVLIVAATVGASFVIGSEKTLRVGVTEQTASLAGAITATTESLGPRVEVDTVTDADGRARVADESLDALVVGTADDFSVVAKTTLDIDLTTALSVLDQQAALAAEIDALGGDPDTVSAAVASAALDVESLEPPPEVDGSQILAAYVVGILLFVALQTCGQMVAQGVVEEKTSRVVELLLATLRPWQLMTGKVAGIGAIGLAQVALLTGTGVAASSLLGLTDSISVDLGSTALWATTWFVVGFTMYALLFAALAALVSRQEEVASVTSPVLVLMMLPYIVGVSVAPWAPDNPLVAWLSYLPFTSPLIMPIRVALGAVPDWQVFAVLAGNLAVVPFLVWFSSRVYSNAVLRTGSRIKVRDAFKAA</sequence>
<dbReference type="GO" id="GO:0140359">
    <property type="term" value="F:ABC-type transporter activity"/>
    <property type="evidence" value="ECO:0007669"/>
    <property type="project" value="InterPro"/>
</dbReference>
<feature type="transmembrane region" description="Helical" evidence="5">
    <location>
        <begin position="30"/>
        <end position="53"/>
    </location>
</feature>
<evidence type="ECO:0000256" key="4">
    <source>
        <dbReference type="ARBA" id="ARBA00023136"/>
    </source>
</evidence>
<evidence type="ECO:0000256" key="3">
    <source>
        <dbReference type="ARBA" id="ARBA00022989"/>
    </source>
</evidence>
<keyword evidence="8" id="KW-1185">Reference proteome</keyword>
<proteinExistence type="predicted"/>